<dbReference type="PANTHER" id="PTHR46648:SF1">
    <property type="entry name" value="ADENOSINE 5'-MONOPHOSPHORAMIDASE HNT1"/>
    <property type="match status" value="1"/>
</dbReference>
<dbReference type="GO" id="GO:0003824">
    <property type="term" value="F:catalytic activity"/>
    <property type="evidence" value="ECO:0007669"/>
    <property type="project" value="InterPro"/>
</dbReference>
<reference evidence="5 6" key="1">
    <citation type="submission" date="2018-06" db="EMBL/GenBank/DDBJ databases">
        <title>Genomic Encyclopedia of Type Strains, Phase IV (KMG-IV): sequencing the most valuable type-strain genomes for metagenomic binning, comparative biology and taxonomic classification.</title>
        <authorList>
            <person name="Goeker M."/>
        </authorList>
    </citation>
    <scope>NUCLEOTIDE SEQUENCE [LARGE SCALE GENOMIC DNA]</scope>
    <source>
        <strain evidence="5 6">DSM 25520</strain>
    </source>
</reference>
<feature type="short sequence motif" description="Histidine triad motif" evidence="2 3">
    <location>
        <begin position="100"/>
        <end position="104"/>
    </location>
</feature>
<evidence type="ECO:0000259" key="4">
    <source>
        <dbReference type="PROSITE" id="PS51084"/>
    </source>
</evidence>
<evidence type="ECO:0000313" key="6">
    <source>
        <dbReference type="Proteomes" id="UP000253628"/>
    </source>
</evidence>
<comment type="caution">
    <text evidence="5">The sequence shown here is derived from an EMBL/GenBank/DDBJ whole genome shotgun (WGS) entry which is preliminary data.</text>
</comment>
<dbReference type="Gene3D" id="3.30.428.10">
    <property type="entry name" value="HIT-like"/>
    <property type="match status" value="1"/>
</dbReference>
<evidence type="ECO:0000256" key="1">
    <source>
        <dbReference type="PIRSR" id="PIRSR601310-1"/>
    </source>
</evidence>
<dbReference type="RefSeq" id="WP_113931627.1">
    <property type="nucleotide sequence ID" value="NZ_JACCEU010000001.1"/>
</dbReference>
<accession>A0A366HLM6</accession>
<dbReference type="InterPro" id="IPR001310">
    <property type="entry name" value="Histidine_triad_HIT"/>
</dbReference>
<dbReference type="GO" id="GO:0009117">
    <property type="term" value="P:nucleotide metabolic process"/>
    <property type="evidence" value="ECO:0007669"/>
    <property type="project" value="TreeGrafter"/>
</dbReference>
<evidence type="ECO:0000256" key="2">
    <source>
        <dbReference type="PIRSR" id="PIRSR601310-3"/>
    </source>
</evidence>
<organism evidence="5 6">
    <name type="scientific">Eoetvoesiella caeni</name>
    <dbReference type="NCBI Taxonomy" id="645616"/>
    <lineage>
        <taxon>Bacteria</taxon>
        <taxon>Pseudomonadati</taxon>
        <taxon>Pseudomonadota</taxon>
        <taxon>Betaproteobacteria</taxon>
        <taxon>Burkholderiales</taxon>
        <taxon>Alcaligenaceae</taxon>
        <taxon>Eoetvoesiella</taxon>
    </lineage>
</organism>
<dbReference type="PROSITE" id="PS51084">
    <property type="entry name" value="HIT_2"/>
    <property type="match status" value="1"/>
</dbReference>
<dbReference type="EMBL" id="QNRQ01000001">
    <property type="protein sequence ID" value="RBP43346.1"/>
    <property type="molecule type" value="Genomic_DNA"/>
</dbReference>
<dbReference type="PRINTS" id="PR00332">
    <property type="entry name" value="HISTRIAD"/>
</dbReference>
<sequence length="139" mass="14773">MAYDSNNIFAKILRGEASCIAVYEDTETLAFMDLMPQAPGHVLIVPKEAAVNLLDLSEAGAQACIRTTRRIAIAVKKALGVEGLHVAQLNGAAAGQTVPHCHFHVIPHAAGTVLRMHAAVLAPQDELKAMAERIKACLV</sequence>
<name>A0A366HLM6_9BURK</name>
<keyword evidence="6" id="KW-1185">Reference proteome</keyword>
<gene>
    <name evidence="5" type="ORF">DFR37_101476</name>
</gene>
<dbReference type="Proteomes" id="UP000253628">
    <property type="component" value="Unassembled WGS sequence"/>
</dbReference>
<dbReference type="SUPFAM" id="SSF54197">
    <property type="entry name" value="HIT-like"/>
    <property type="match status" value="1"/>
</dbReference>
<dbReference type="Pfam" id="PF01230">
    <property type="entry name" value="HIT"/>
    <property type="match status" value="1"/>
</dbReference>
<protein>
    <submittedName>
        <fullName evidence="5">Histidine triad (HIT) family protein</fullName>
    </submittedName>
</protein>
<feature type="active site" description="Tele-AMP-histidine intermediate" evidence="1">
    <location>
        <position position="102"/>
    </location>
</feature>
<feature type="domain" description="HIT" evidence="4">
    <location>
        <begin position="8"/>
        <end position="115"/>
    </location>
</feature>
<evidence type="ECO:0000256" key="3">
    <source>
        <dbReference type="PROSITE-ProRule" id="PRU00464"/>
    </source>
</evidence>
<dbReference type="InterPro" id="IPR036265">
    <property type="entry name" value="HIT-like_sf"/>
</dbReference>
<dbReference type="OrthoDB" id="9784774at2"/>
<dbReference type="AlphaFoldDB" id="A0A366HLM6"/>
<dbReference type="InterPro" id="IPR011146">
    <property type="entry name" value="HIT-like"/>
</dbReference>
<proteinExistence type="predicted"/>
<evidence type="ECO:0000313" key="5">
    <source>
        <dbReference type="EMBL" id="RBP43346.1"/>
    </source>
</evidence>
<dbReference type="PANTHER" id="PTHR46648">
    <property type="entry name" value="HIT FAMILY PROTEIN 1"/>
    <property type="match status" value="1"/>
</dbReference>